<dbReference type="GO" id="GO:0005634">
    <property type="term" value="C:nucleus"/>
    <property type="evidence" value="ECO:0007669"/>
    <property type="project" value="UniProtKB-SubCell"/>
</dbReference>
<keyword evidence="8" id="KW-0804">Transcription</keyword>
<dbReference type="PIRSF" id="PIRSF006704">
    <property type="entry name" value="TF_IIS"/>
    <property type="match status" value="1"/>
</dbReference>
<evidence type="ECO:0000256" key="2">
    <source>
        <dbReference type="ARBA" id="ARBA00022723"/>
    </source>
</evidence>
<feature type="domain" description="TFIIS N-terminal" evidence="11">
    <location>
        <begin position="5"/>
        <end position="81"/>
    </location>
</feature>
<feature type="region of interest" description="Disordered" evidence="9">
    <location>
        <begin position="81"/>
        <end position="137"/>
    </location>
</feature>
<dbReference type="InterPro" id="IPR035441">
    <property type="entry name" value="TFIIS/LEDGF_dom_sf"/>
</dbReference>
<dbReference type="STRING" id="1890364.A0A2P6N6Z7"/>
<evidence type="ECO:0000256" key="1">
    <source>
        <dbReference type="ARBA" id="ARBA00004123"/>
    </source>
</evidence>
<dbReference type="Pfam" id="PF07500">
    <property type="entry name" value="TFIIS_M"/>
    <property type="match status" value="1"/>
</dbReference>
<dbReference type="AlphaFoldDB" id="A0A2P6N6Z7"/>
<dbReference type="PROSITE" id="PS51319">
    <property type="entry name" value="TFIIS_N"/>
    <property type="match status" value="1"/>
</dbReference>
<dbReference type="InterPro" id="IPR036575">
    <property type="entry name" value="TFIIS_cen_dom_sf"/>
</dbReference>
<dbReference type="InterPro" id="IPR017923">
    <property type="entry name" value="TFIIS_N"/>
</dbReference>
<name>A0A2P6N6Z7_9EUKA</name>
<dbReference type="SUPFAM" id="SSF46942">
    <property type="entry name" value="Elongation factor TFIIS domain 2"/>
    <property type="match status" value="1"/>
</dbReference>
<reference evidence="13 14" key="1">
    <citation type="journal article" date="2018" name="Genome Biol. Evol.">
        <title>Multiple Roots of Fruiting Body Formation in Amoebozoa.</title>
        <authorList>
            <person name="Hillmann F."/>
            <person name="Forbes G."/>
            <person name="Novohradska S."/>
            <person name="Ferling I."/>
            <person name="Riege K."/>
            <person name="Groth M."/>
            <person name="Westermann M."/>
            <person name="Marz M."/>
            <person name="Spaller T."/>
            <person name="Winckler T."/>
            <person name="Schaap P."/>
            <person name="Glockner G."/>
        </authorList>
    </citation>
    <scope>NUCLEOTIDE SEQUENCE [LARGE SCALE GENOMIC DNA]</scope>
    <source>
        <strain evidence="13 14">Jena</strain>
    </source>
</reference>
<dbReference type="PANTHER" id="PTHR11477">
    <property type="entry name" value="TRANSCRIPTION FACTOR S-II ZINC FINGER DOMAIN-CONTAINING PROTEIN"/>
    <property type="match status" value="1"/>
</dbReference>
<evidence type="ECO:0000256" key="6">
    <source>
        <dbReference type="PROSITE-ProRule" id="PRU00472"/>
    </source>
</evidence>
<evidence type="ECO:0000259" key="10">
    <source>
        <dbReference type="PROSITE" id="PS51133"/>
    </source>
</evidence>
<dbReference type="PANTHER" id="PTHR11477:SF0">
    <property type="entry name" value="IP08861P-RELATED"/>
    <property type="match status" value="1"/>
</dbReference>
<dbReference type="InParanoid" id="A0A2P6N6Z7"/>
<feature type="compositionally biased region" description="Basic and acidic residues" evidence="9">
    <location>
        <begin position="84"/>
        <end position="97"/>
    </location>
</feature>
<keyword evidence="14" id="KW-1185">Reference proteome</keyword>
<sequence>MSTLEEIKTSKKNLDKAIESNNNESTLQILQNLSQAKITLEILKSTKLGKSVGKLRKHSNSEIQKLSEGLVNAWKKLLDAGASTKKEDDSKKRRNDEEQSSPSTAKKTKKEEEKPKAEPKVVKQASRPTGGNTQIRDKTREMLESALAPTDQVTDTLSAPQVAMDIEHELYTMFNGNTEKDYKAKFRSLHFNLKNPKNPALRNSVMKGELTADNTQDMASEETKRERKEIEEWQQKAAQVSQGNRTSTNMFKCGKCGKRETTYFQLQTRSSDEPMTTFHECTNCGNRWKS</sequence>
<dbReference type="InterPro" id="IPR006289">
    <property type="entry name" value="TFSII"/>
</dbReference>
<evidence type="ECO:0000256" key="8">
    <source>
        <dbReference type="RuleBase" id="RU368078"/>
    </source>
</evidence>
<evidence type="ECO:0000256" key="3">
    <source>
        <dbReference type="ARBA" id="ARBA00022771"/>
    </source>
</evidence>
<keyword evidence="8" id="KW-0805">Transcription regulation</keyword>
<dbReference type="Gene3D" id="2.20.25.10">
    <property type="match status" value="1"/>
</dbReference>
<dbReference type="GO" id="GO:0006368">
    <property type="term" value="P:transcription elongation by RNA polymerase II"/>
    <property type="evidence" value="ECO:0007669"/>
    <property type="project" value="InterPro"/>
</dbReference>
<dbReference type="SUPFAM" id="SSF57783">
    <property type="entry name" value="Zinc beta-ribbon"/>
    <property type="match status" value="1"/>
</dbReference>
<dbReference type="GO" id="GO:0003677">
    <property type="term" value="F:DNA binding"/>
    <property type="evidence" value="ECO:0007669"/>
    <property type="project" value="UniProtKB-KW"/>
</dbReference>
<dbReference type="Pfam" id="PF08711">
    <property type="entry name" value="Med26"/>
    <property type="match status" value="1"/>
</dbReference>
<dbReference type="Gene3D" id="1.10.472.30">
    <property type="entry name" value="Transcription elongation factor S-II, central domain"/>
    <property type="match status" value="1"/>
</dbReference>
<dbReference type="EMBL" id="MDYQ01000173">
    <property type="protein sequence ID" value="PRP79729.1"/>
    <property type="molecule type" value="Genomic_DNA"/>
</dbReference>
<feature type="domain" description="TFIIS central" evidence="12">
    <location>
        <begin position="135"/>
        <end position="246"/>
    </location>
</feature>
<evidence type="ECO:0000313" key="14">
    <source>
        <dbReference type="Proteomes" id="UP000241769"/>
    </source>
</evidence>
<dbReference type="Gene3D" id="1.20.930.10">
    <property type="entry name" value="Conserved domain common to transcription factors TFIIS, elongin A, CRSP70"/>
    <property type="match status" value="1"/>
</dbReference>
<keyword evidence="5 7" id="KW-0539">Nucleus</keyword>
<dbReference type="SMART" id="SM00509">
    <property type="entry name" value="TFS2N"/>
    <property type="match status" value="1"/>
</dbReference>
<evidence type="ECO:0000256" key="7">
    <source>
        <dbReference type="PROSITE-ProRule" id="PRU00649"/>
    </source>
</evidence>
<accession>A0A2P6N6Z7</accession>
<gene>
    <name evidence="13" type="ORF">PROFUN_12663</name>
</gene>
<dbReference type="CDD" id="cd13749">
    <property type="entry name" value="Zn-ribbon_TFIIS"/>
    <property type="match status" value="1"/>
</dbReference>
<dbReference type="PROSITE" id="PS00466">
    <property type="entry name" value="ZF_TFIIS_1"/>
    <property type="match status" value="1"/>
</dbReference>
<dbReference type="InterPro" id="IPR035100">
    <property type="entry name" value="TF_IIS-typ"/>
</dbReference>
<evidence type="ECO:0000313" key="13">
    <source>
        <dbReference type="EMBL" id="PRP79729.1"/>
    </source>
</evidence>
<keyword evidence="8" id="KW-0238">DNA-binding</keyword>
<dbReference type="Pfam" id="PF01096">
    <property type="entry name" value="Zn_ribbon_TFIIS"/>
    <property type="match status" value="1"/>
</dbReference>
<dbReference type="InterPro" id="IPR003618">
    <property type="entry name" value="TFIIS_cen_dom"/>
</dbReference>
<evidence type="ECO:0000259" key="11">
    <source>
        <dbReference type="PROSITE" id="PS51319"/>
    </source>
</evidence>
<keyword evidence="4 8" id="KW-0862">Zinc</keyword>
<dbReference type="SMART" id="SM00440">
    <property type="entry name" value="ZnF_C2C2"/>
    <property type="match status" value="1"/>
</dbReference>
<dbReference type="SMART" id="SM00510">
    <property type="entry name" value="TFS2M"/>
    <property type="match status" value="1"/>
</dbReference>
<dbReference type="Proteomes" id="UP000241769">
    <property type="component" value="Unassembled WGS sequence"/>
</dbReference>
<dbReference type="PROSITE" id="PS51133">
    <property type="entry name" value="ZF_TFIIS_2"/>
    <property type="match status" value="1"/>
</dbReference>
<feature type="compositionally biased region" description="Basic and acidic residues" evidence="9">
    <location>
        <begin position="109"/>
        <end position="121"/>
    </location>
</feature>
<keyword evidence="3 6" id="KW-0863">Zinc-finger</keyword>
<keyword evidence="2 8" id="KW-0479">Metal-binding</keyword>
<comment type="subcellular location">
    <subcellularLocation>
        <location evidence="1 7 8">Nucleus</location>
    </subcellularLocation>
</comment>
<dbReference type="OrthoDB" id="44867at2759"/>
<protein>
    <recommendedName>
        <fullName evidence="8">Transcription elongation factor</fullName>
    </recommendedName>
</protein>
<dbReference type="PROSITE" id="PS51321">
    <property type="entry name" value="TFIIS_CENTRAL"/>
    <property type="match status" value="1"/>
</dbReference>
<evidence type="ECO:0000259" key="12">
    <source>
        <dbReference type="PROSITE" id="PS51321"/>
    </source>
</evidence>
<evidence type="ECO:0000256" key="9">
    <source>
        <dbReference type="SAM" id="MobiDB-lite"/>
    </source>
</evidence>
<dbReference type="FunCoup" id="A0A2P6N6Z7">
    <property type="interactions" value="999"/>
</dbReference>
<proteinExistence type="inferred from homology"/>
<dbReference type="InterPro" id="IPR003617">
    <property type="entry name" value="TFIIS/CRSP70_N_sub"/>
</dbReference>
<evidence type="ECO:0000256" key="5">
    <source>
        <dbReference type="ARBA" id="ARBA00023242"/>
    </source>
</evidence>
<dbReference type="GO" id="GO:0008270">
    <property type="term" value="F:zinc ion binding"/>
    <property type="evidence" value="ECO:0007669"/>
    <property type="project" value="UniProtKB-UniRule"/>
</dbReference>
<dbReference type="NCBIfam" id="TIGR01385">
    <property type="entry name" value="TFSII"/>
    <property type="match status" value="1"/>
</dbReference>
<comment type="function">
    <text evidence="8">Necessary for efficient RNA polymerase II transcription elongation past template-encoded arresting sites.</text>
</comment>
<dbReference type="InterPro" id="IPR001222">
    <property type="entry name" value="Znf_TFIIS"/>
</dbReference>
<comment type="caution">
    <text evidence="13">The sequence shown here is derived from an EMBL/GenBank/DDBJ whole genome shotgun (WGS) entry which is preliminary data.</text>
</comment>
<organism evidence="13 14">
    <name type="scientific">Planoprotostelium fungivorum</name>
    <dbReference type="NCBI Taxonomy" id="1890364"/>
    <lineage>
        <taxon>Eukaryota</taxon>
        <taxon>Amoebozoa</taxon>
        <taxon>Evosea</taxon>
        <taxon>Variosea</taxon>
        <taxon>Cavosteliida</taxon>
        <taxon>Cavosteliaceae</taxon>
        <taxon>Planoprotostelium</taxon>
    </lineage>
</organism>
<dbReference type="SUPFAM" id="SSF47676">
    <property type="entry name" value="Conserved domain common to transcription factors TFIIS, elongin A, CRSP70"/>
    <property type="match status" value="1"/>
</dbReference>
<dbReference type="CDD" id="cd00183">
    <property type="entry name" value="TFIIS_I"/>
    <property type="match status" value="1"/>
</dbReference>
<feature type="domain" description="TFIIS-type" evidence="10">
    <location>
        <begin position="249"/>
        <end position="289"/>
    </location>
</feature>
<comment type="similarity">
    <text evidence="8">Belongs to the TFS-II family.</text>
</comment>
<evidence type="ECO:0000256" key="4">
    <source>
        <dbReference type="ARBA" id="ARBA00022833"/>
    </source>
</evidence>